<feature type="signal peptide" evidence="1">
    <location>
        <begin position="1"/>
        <end position="23"/>
    </location>
</feature>
<evidence type="ECO:0000313" key="3">
    <source>
        <dbReference type="Proteomes" id="UP001295684"/>
    </source>
</evidence>
<protein>
    <submittedName>
        <fullName evidence="2">Uncharacterized protein</fullName>
    </submittedName>
</protein>
<evidence type="ECO:0000313" key="2">
    <source>
        <dbReference type="EMBL" id="CAI2370943.1"/>
    </source>
</evidence>
<dbReference type="Proteomes" id="UP001295684">
    <property type="component" value="Unassembled WGS sequence"/>
</dbReference>
<proteinExistence type="predicted"/>
<name>A0AAD1UKA8_EUPCR</name>
<dbReference type="EMBL" id="CAMPGE010012163">
    <property type="protein sequence ID" value="CAI2370943.1"/>
    <property type="molecule type" value="Genomic_DNA"/>
</dbReference>
<keyword evidence="3" id="KW-1185">Reference proteome</keyword>
<sequence>MAYLHTLRRYFLWLNQIVWQCLGCSRIFCNFQRTERIQLPALNEIAMNIEIMEALKLDYCFCDNETVNNLISANCTYGLQVSSSKDSSRVPYYNELDETITACQAVEPMTAPSW</sequence>
<gene>
    <name evidence="2" type="ORF">ECRASSUSDP1_LOCUS12263</name>
</gene>
<organism evidence="2 3">
    <name type="scientific">Euplotes crassus</name>
    <dbReference type="NCBI Taxonomy" id="5936"/>
    <lineage>
        <taxon>Eukaryota</taxon>
        <taxon>Sar</taxon>
        <taxon>Alveolata</taxon>
        <taxon>Ciliophora</taxon>
        <taxon>Intramacronucleata</taxon>
        <taxon>Spirotrichea</taxon>
        <taxon>Hypotrichia</taxon>
        <taxon>Euplotida</taxon>
        <taxon>Euplotidae</taxon>
        <taxon>Moneuplotes</taxon>
    </lineage>
</organism>
<reference evidence="2" key="1">
    <citation type="submission" date="2023-07" db="EMBL/GenBank/DDBJ databases">
        <authorList>
            <consortium name="AG Swart"/>
            <person name="Singh M."/>
            <person name="Singh A."/>
            <person name="Seah K."/>
            <person name="Emmerich C."/>
        </authorList>
    </citation>
    <scope>NUCLEOTIDE SEQUENCE</scope>
    <source>
        <strain evidence="2">DP1</strain>
    </source>
</reference>
<feature type="chain" id="PRO_5042262836" evidence="1">
    <location>
        <begin position="24"/>
        <end position="114"/>
    </location>
</feature>
<dbReference type="AlphaFoldDB" id="A0AAD1UKA8"/>
<accession>A0AAD1UKA8</accession>
<keyword evidence="1" id="KW-0732">Signal</keyword>
<comment type="caution">
    <text evidence="2">The sequence shown here is derived from an EMBL/GenBank/DDBJ whole genome shotgun (WGS) entry which is preliminary data.</text>
</comment>
<evidence type="ECO:0000256" key="1">
    <source>
        <dbReference type="SAM" id="SignalP"/>
    </source>
</evidence>